<dbReference type="RefSeq" id="WP_369769589.1">
    <property type="nucleotide sequence ID" value="NZ_CP165626.1"/>
</dbReference>
<dbReference type="EMBL" id="CP165626">
    <property type="protein sequence ID" value="XDU98617.1"/>
    <property type="molecule type" value="Genomic_DNA"/>
</dbReference>
<evidence type="ECO:0000313" key="1">
    <source>
        <dbReference type="EMBL" id="XDU98617.1"/>
    </source>
</evidence>
<proteinExistence type="predicted"/>
<name>A0AB39WBE3_9FLAO</name>
<sequence>MNILSIYSILTQRGKFYYNLLSTYTTTPSHHKPAIFFGVLSGQETEWFYTVDKIMQSKVLITN</sequence>
<reference evidence="1" key="1">
    <citation type="submission" date="2024-07" db="EMBL/GenBank/DDBJ databases">
        <authorList>
            <person name="Biller S.J."/>
        </authorList>
    </citation>
    <scope>NUCLEOTIDE SEQUENCE</scope>
    <source>
        <strain evidence="1">WC2416</strain>
    </source>
</reference>
<gene>
    <name evidence="1" type="ORF">AB3G39_15830</name>
</gene>
<protein>
    <submittedName>
        <fullName evidence="1">Uncharacterized protein</fullName>
    </submittedName>
</protein>
<dbReference type="AlphaFoldDB" id="A0AB39WBE3"/>
<organism evidence="1">
    <name type="scientific">Flavobacterium sp. WC2416</name>
    <dbReference type="NCBI Taxonomy" id="3234141"/>
    <lineage>
        <taxon>Bacteria</taxon>
        <taxon>Pseudomonadati</taxon>
        <taxon>Bacteroidota</taxon>
        <taxon>Flavobacteriia</taxon>
        <taxon>Flavobacteriales</taxon>
        <taxon>Flavobacteriaceae</taxon>
        <taxon>Flavobacterium</taxon>
    </lineage>
</organism>
<accession>A0AB39WBE3</accession>